<dbReference type="RefSeq" id="WP_231445066.1">
    <property type="nucleotide sequence ID" value="NZ_JAJOMB010000012.1"/>
</dbReference>
<keyword evidence="2" id="KW-0326">Glycosidase</keyword>
<dbReference type="InterPro" id="IPR013319">
    <property type="entry name" value="GH11/12"/>
</dbReference>
<feature type="compositionally biased region" description="Pro residues" evidence="3">
    <location>
        <begin position="261"/>
        <end position="283"/>
    </location>
</feature>
<dbReference type="InterPro" id="IPR013320">
    <property type="entry name" value="ConA-like_dom_sf"/>
</dbReference>
<evidence type="ECO:0000256" key="2">
    <source>
        <dbReference type="RuleBase" id="RU361163"/>
    </source>
</evidence>
<keyword evidence="2" id="KW-0119">Carbohydrate metabolism</keyword>
<keyword evidence="2" id="KW-0378">Hydrolase</keyword>
<dbReference type="GO" id="GO:0030247">
    <property type="term" value="F:polysaccharide binding"/>
    <property type="evidence" value="ECO:0007669"/>
    <property type="project" value="UniProtKB-UniRule"/>
</dbReference>
<evidence type="ECO:0000256" key="3">
    <source>
        <dbReference type="SAM" id="MobiDB-lite"/>
    </source>
</evidence>
<proteinExistence type="inferred from homology"/>
<dbReference type="InterPro" id="IPR001919">
    <property type="entry name" value="CBD2"/>
</dbReference>
<comment type="similarity">
    <text evidence="1 2">Belongs to the glycosyl hydrolase 12 (cellulase H) family.</text>
</comment>
<feature type="region of interest" description="Disordered" evidence="3">
    <location>
        <begin position="248"/>
        <end position="294"/>
    </location>
</feature>
<organism evidence="6 7">
    <name type="scientific">Kineosporia babensis</name>
    <dbReference type="NCBI Taxonomy" id="499548"/>
    <lineage>
        <taxon>Bacteria</taxon>
        <taxon>Bacillati</taxon>
        <taxon>Actinomycetota</taxon>
        <taxon>Actinomycetes</taxon>
        <taxon>Kineosporiales</taxon>
        <taxon>Kineosporiaceae</taxon>
        <taxon>Kineosporia</taxon>
    </lineage>
</organism>
<evidence type="ECO:0000313" key="7">
    <source>
        <dbReference type="Proteomes" id="UP001138997"/>
    </source>
</evidence>
<dbReference type="AlphaFoldDB" id="A0A9X1SV66"/>
<protein>
    <submittedName>
        <fullName evidence="6">Cellulose binding domain-containing protein</fullName>
    </submittedName>
</protein>
<dbReference type="SUPFAM" id="SSF49384">
    <property type="entry name" value="Carbohydrate-binding domain"/>
    <property type="match status" value="1"/>
</dbReference>
<evidence type="ECO:0000256" key="1">
    <source>
        <dbReference type="ARBA" id="ARBA00005519"/>
    </source>
</evidence>
<comment type="caution">
    <text evidence="6">The sequence shown here is derived from an EMBL/GenBank/DDBJ whole genome shotgun (WGS) entry which is preliminary data.</text>
</comment>
<dbReference type="InterPro" id="IPR008965">
    <property type="entry name" value="CBM2/CBM3_carb-bd_dom_sf"/>
</dbReference>
<feature type="signal peptide" evidence="4">
    <location>
        <begin position="1"/>
        <end position="30"/>
    </location>
</feature>
<dbReference type="Proteomes" id="UP001138997">
    <property type="component" value="Unassembled WGS sequence"/>
</dbReference>
<dbReference type="Pfam" id="PF01670">
    <property type="entry name" value="Glyco_hydro_12"/>
    <property type="match status" value="1"/>
</dbReference>
<dbReference type="Gene3D" id="2.60.40.290">
    <property type="match status" value="1"/>
</dbReference>
<sequence>MKARLIAAASAVAVAAGVTGGIVLSSPASAVNTTMCGQYESAKVQGGDYIVQNNVWGTSATQCIDTTEDGFTITQQDGVNSGGAPTAYPSFVWGCHYNNCTNDFAPIKASSSEFDTIGSKATMKYNGGGVWNAAYDVWFDPTARKDGQNTGAELMVWLNKSGGAQPVGSKVGTVTTAGGSWDVWYGNSGWNVISYVRTTAATSIDFKVSDFYDDAVQRGYAQDSWYMTSIQAGFEPWSGGKGLALSGFEVTKNGTGGGTTPTPPATDEPVIPPTTEPTTPPTTEPSNPGTGTGAAKCNATYKVTQTWGGGFIGEVTVKNTGGSATKNWKVDWTWPAGQKVVSSWNASAAQTGTKVSAGNLSYNAAVASGAGTQFGMQVEGASAEPKLTCSAA</sequence>
<reference evidence="6" key="1">
    <citation type="submission" date="2021-11" db="EMBL/GenBank/DDBJ databases">
        <title>Streptomyces corallinus and Kineosporia corallina sp. nov., two new coral-derived marine actinobacteria.</title>
        <authorList>
            <person name="Buangrab K."/>
            <person name="Sutthacheep M."/>
            <person name="Yeemin T."/>
            <person name="Harunari E."/>
            <person name="Igarashi Y."/>
            <person name="Sripreechasak P."/>
            <person name="Kanchanasin P."/>
            <person name="Tanasupawat S."/>
            <person name="Phongsopitanun W."/>
        </authorList>
    </citation>
    <scope>NUCLEOTIDE SEQUENCE</scope>
    <source>
        <strain evidence="6">JCM 31032</strain>
    </source>
</reference>
<name>A0A9X1SV66_9ACTN</name>
<feature type="domain" description="CBM2" evidence="5">
    <location>
        <begin position="290"/>
        <end position="392"/>
    </location>
</feature>
<evidence type="ECO:0000256" key="4">
    <source>
        <dbReference type="SAM" id="SignalP"/>
    </source>
</evidence>
<dbReference type="Pfam" id="PF00553">
    <property type="entry name" value="CBM_2"/>
    <property type="match status" value="1"/>
</dbReference>
<evidence type="ECO:0000313" key="6">
    <source>
        <dbReference type="EMBL" id="MCD5313662.1"/>
    </source>
</evidence>
<keyword evidence="4" id="KW-0732">Signal</keyword>
<dbReference type="PANTHER" id="PTHR34002:SF9">
    <property type="entry name" value="XYLOGLUCAN-SPECIFIC ENDO-BETA-1,4-GLUCANASE A"/>
    <property type="match status" value="1"/>
</dbReference>
<accession>A0A9X1SV66</accession>
<gene>
    <name evidence="6" type="ORF">LR394_22385</name>
</gene>
<dbReference type="EMBL" id="JAJOMB010000012">
    <property type="protein sequence ID" value="MCD5313662.1"/>
    <property type="molecule type" value="Genomic_DNA"/>
</dbReference>
<evidence type="ECO:0000259" key="5">
    <source>
        <dbReference type="PROSITE" id="PS51173"/>
    </source>
</evidence>
<dbReference type="PANTHER" id="PTHR34002">
    <property type="entry name" value="BLR1656 PROTEIN"/>
    <property type="match status" value="1"/>
</dbReference>
<keyword evidence="2" id="KW-0624">Polysaccharide degradation</keyword>
<dbReference type="InterPro" id="IPR012291">
    <property type="entry name" value="CBM2_carb-bd_dom_sf"/>
</dbReference>
<dbReference type="SUPFAM" id="SSF49899">
    <property type="entry name" value="Concanavalin A-like lectins/glucanases"/>
    <property type="match status" value="1"/>
</dbReference>
<feature type="chain" id="PRO_5040753165" evidence="4">
    <location>
        <begin position="31"/>
        <end position="392"/>
    </location>
</feature>
<dbReference type="InterPro" id="IPR002594">
    <property type="entry name" value="GH12"/>
</dbReference>
<dbReference type="GO" id="GO:0008810">
    <property type="term" value="F:cellulase activity"/>
    <property type="evidence" value="ECO:0007669"/>
    <property type="project" value="InterPro"/>
</dbReference>
<dbReference type="Gene3D" id="2.60.120.180">
    <property type="match status" value="1"/>
</dbReference>
<keyword evidence="7" id="KW-1185">Reference proteome</keyword>
<dbReference type="PROSITE" id="PS51173">
    <property type="entry name" value="CBM2"/>
    <property type="match status" value="1"/>
</dbReference>
<dbReference type="SMART" id="SM00637">
    <property type="entry name" value="CBD_II"/>
    <property type="match status" value="1"/>
</dbReference>
<dbReference type="GO" id="GO:0000272">
    <property type="term" value="P:polysaccharide catabolic process"/>
    <property type="evidence" value="ECO:0007669"/>
    <property type="project" value="UniProtKB-KW"/>
</dbReference>